<accession>A0ACA9MM07</accession>
<name>A0ACA9MM07_9GLOM</name>
<sequence>MEIDSVDNYYSFARGWALKENQTLGGKGGDKRIKQQDKLTAQGMYDKLQEEFKEKVTEQAQKALEETRVEYST</sequence>
<organism evidence="1 2">
    <name type="scientific">Scutellospora calospora</name>
    <dbReference type="NCBI Taxonomy" id="85575"/>
    <lineage>
        <taxon>Eukaryota</taxon>
        <taxon>Fungi</taxon>
        <taxon>Fungi incertae sedis</taxon>
        <taxon>Mucoromycota</taxon>
        <taxon>Glomeromycotina</taxon>
        <taxon>Glomeromycetes</taxon>
        <taxon>Diversisporales</taxon>
        <taxon>Gigasporaceae</taxon>
        <taxon>Scutellospora</taxon>
    </lineage>
</organism>
<evidence type="ECO:0000313" key="2">
    <source>
        <dbReference type="Proteomes" id="UP000789860"/>
    </source>
</evidence>
<gene>
    <name evidence="1" type="ORF">SCALOS_LOCUS6710</name>
</gene>
<evidence type="ECO:0000313" key="1">
    <source>
        <dbReference type="EMBL" id="CAG8594776.1"/>
    </source>
</evidence>
<dbReference type="Proteomes" id="UP000789860">
    <property type="component" value="Unassembled WGS sequence"/>
</dbReference>
<proteinExistence type="predicted"/>
<protein>
    <submittedName>
        <fullName evidence="1">9226_t:CDS:1</fullName>
    </submittedName>
</protein>
<reference evidence="1" key="1">
    <citation type="submission" date="2021-06" db="EMBL/GenBank/DDBJ databases">
        <authorList>
            <person name="Kallberg Y."/>
            <person name="Tangrot J."/>
            <person name="Rosling A."/>
        </authorList>
    </citation>
    <scope>NUCLEOTIDE SEQUENCE</scope>
    <source>
        <strain evidence="1">AU212A</strain>
    </source>
</reference>
<keyword evidence="2" id="KW-1185">Reference proteome</keyword>
<dbReference type="EMBL" id="CAJVPM010013416">
    <property type="protein sequence ID" value="CAG8594776.1"/>
    <property type="molecule type" value="Genomic_DNA"/>
</dbReference>
<comment type="caution">
    <text evidence="1">The sequence shown here is derived from an EMBL/GenBank/DDBJ whole genome shotgun (WGS) entry which is preliminary data.</text>
</comment>